<name>A0A0S4L8Y8_9BACT</name>
<dbReference type="Pfam" id="PF15731">
    <property type="entry name" value="MqsA_antitoxin"/>
    <property type="match status" value="1"/>
</dbReference>
<organism evidence="1 2">
    <name type="scientific">Candidatus Nitrospira nitrificans</name>
    <dbReference type="NCBI Taxonomy" id="1742973"/>
    <lineage>
        <taxon>Bacteria</taxon>
        <taxon>Pseudomonadati</taxon>
        <taxon>Nitrospirota</taxon>
        <taxon>Nitrospiria</taxon>
        <taxon>Nitrospirales</taxon>
        <taxon>Nitrospiraceae</taxon>
        <taxon>Nitrospira</taxon>
    </lineage>
</organism>
<evidence type="ECO:0000313" key="2">
    <source>
        <dbReference type="Proteomes" id="UP000198736"/>
    </source>
</evidence>
<dbReference type="OrthoDB" id="9812340at2"/>
<protein>
    <recommendedName>
        <fullName evidence="3">Type II toxin-antitoxin system MqsA family antitoxin</fullName>
    </recommendedName>
</protein>
<dbReference type="Gene3D" id="3.10.20.860">
    <property type="match status" value="1"/>
</dbReference>
<gene>
    <name evidence="1" type="ORF">COMA2_120131</name>
</gene>
<dbReference type="CDD" id="cd12870">
    <property type="entry name" value="MqsA"/>
    <property type="match status" value="1"/>
</dbReference>
<dbReference type="InterPro" id="IPR022453">
    <property type="entry name" value="Znf_MqsA-type"/>
</dbReference>
<dbReference type="STRING" id="1742973.COMA2_120131"/>
<evidence type="ECO:0000313" key="1">
    <source>
        <dbReference type="EMBL" id="CUS33225.1"/>
    </source>
</evidence>
<keyword evidence="2" id="KW-1185">Reference proteome</keyword>
<proteinExistence type="predicted"/>
<dbReference type="EMBL" id="CZPZ01000004">
    <property type="protein sequence ID" value="CUS33225.1"/>
    <property type="molecule type" value="Genomic_DNA"/>
</dbReference>
<dbReference type="RefSeq" id="WP_090894940.1">
    <property type="nucleotide sequence ID" value="NZ_CZPZ01000004.1"/>
</dbReference>
<dbReference type="NCBIfam" id="TIGR03831">
    <property type="entry name" value="YgiT_finger"/>
    <property type="match status" value="1"/>
</dbReference>
<dbReference type="Proteomes" id="UP000198736">
    <property type="component" value="Unassembled WGS sequence"/>
</dbReference>
<sequence>MKCVICKNGETKPGRATVTLERQETTLVIKNVPAEVCANCGEEYVDEKAASRLLKTAEEVAQRGVQVDVRSYEAA</sequence>
<evidence type="ECO:0008006" key="3">
    <source>
        <dbReference type="Google" id="ProtNLM"/>
    </source>
</evidence>
<reference evidence="2" key="1">
    <citation type="submission" date="2015-10" db="EMBL/GenBank/DDBJ databases">
        <authorList>
            <person name="Luecker S."/>
            <person name="Luecker S."/>
        </authorList>
    </citation>
    <scope>NUCLEOTIDE SEQUENCE [LARGE SCALE GENOMIC DNA]</scope>
</reference>
<dbReference type="InterPro" id="IPR032758">
    <property type="entry name" value="MqsA/HigA-2"/>
</dbReference>
<accession>A0A0S4L8Y8</accession>
<dbReference type="AlphaFoldDB" id="A0A0S4L8Y8"/>